<accession>A0A2D2AUP9</accession>
<dbReference type="PANTHER" id="PTHR13887:SF56">
    <property type="entry name" value="THIOREDOXIN-LIKE REDUCTASE RV2466C"/>
    <property type="match status" value="1"/>
</dbReference>
<evidence type="ECO:0000313" key="5">
    <source>
        <dbReference type="Proteomes" id="UP000228945"/>
    </source>
</evidence>
<reference evidence="4 5" key="1">
    <citation type="submission" date="2017-10" db="EMBL/GenBank/DDBJ databases">
        <title>Genome sequence of Caulobacter mirabilis FWC38.</title>
        <authorList>
            <person name="Fiebig A."/>
            <person name="Crosson S."/>
        </authorList>
    </citation>
    <scope>NUCLEOTIDE SEQUENCE [LARGE SCALE GENOMIC DNA]</scope>
    <source>
        <strain evidence="4 5">FWC 38</strain>
    </source>
</reference>
<evidence type="ECO:0000313" key="4">
    <source>
        <dbReference type="EMBL" id="ATQ41728.1"/>
    </source>
</evidence>
<proteinExistence type="inferred from homology"/>
<dbReference type="Proteomes" id="UP000228945">
    <property type="component" value="Chromosome"/>
</dbReference>
<dbReference type="Gene3D" id="3.40.30.10">
    <property type="entry name" value="Glutaredoxin"/>
    <property type="match status" value="1"/>
</dbReference>
<sequence length="213" mass="22883">MRIDRRTILAGSAILGLGASSLLLSACGKGGGQTVTSDDMSQGKADAPVTVVEYASLSCGHCAKWNKEVFPTFKAKYIDTGKVRYVFREFITPPAELATAGALLARCAGKDKYFGVVDAVFHGHEEIAQTGDIRGVLLRVAQSAGMNEDQFVACVSDEKALTDMTARVEKYGKEANVDSTPTFFFNDDKYAQGEMTMAQIDAAYDKALAKAKK</sequence>
<keyword evidence="5" id="KW-1185">Reference proteome</keyword>
<evidence type="ECO:0000256" key="2">
    <source>
        <dbReference type="SAM" id="SignalP"/>
    </source>
</evidence>
<dbReference type="PANTHER" id="PTHR13887">
    <property type="entry name" value="GLUTATHIONE S-TRANSFERASE KAPPA"/>
    <property type="match status" value="1"/>
</dbReference>
<keyword evidence="2" id="KW-0732">Signal</keyword>
<evidence type="ECO:0000256" key="1">
    <source>
        <dbReference type="ARBA" id="ARBA00005791"/>
    </source>
</evidence>
<dbReference type="SUPFAM" id="SSF52833">
    <property type="entry name" value="Thioredoxin-like"/>
    <property type="match status" value="1"/>
</dbReference>
<dbReference type="EMBL" id="CP024201">
    <property type="protein sequence ID" value="ATQ41728.1"/>
    <property type="molecule type" value="Genomic_DNA"/>
</dbReference>
<dbReference type="KEGG" id="cmb:CSW64_04550"/>
<evidence type="ECO:0000259" key="3">
    <source>
        <dbReference type="Pfam" id="PF13462"/>
    </source>
</evidence>
<organism evidence="4 5">
    <name type="scientific">Caulobacter mirabilis</name>
    <dbReference type="NCBI Taxonomy" id="69666"/>
    <lineage>
        <taxon>Bacteria</taxon>
        <taxon>Pseudomonadati</taxon>
        <taxon>Pseudomonadota</taxon>
        <taxon>Alphaproteobacteria</taxon>
        <taxon>Caulobacterales</taxon>
        <taxon>Caulobacteraceae</taxon>
        <taxon>Caulobacter</taxon>
    </lineage>
</organism>
<dbReference type="InterPro" id="IPR012336">
    <property type="entry name" value="Thioredoxin-like_fold"/>
</dbReference>
<dbReference type="PROSITE" id="PS51257">
    <property type="entry name" value="PROKAR_LIPOPROTEIN"/>
    <property type="match status" value="1"/>
</dbReference>
<feature type="domain" description="Thioredoxin-like fold" evidence="3">
    <location>
        <begin position="37"/>
        <end position="202"/>
    </location>
</feature>
<dbReference type="RefSeq" id="WP_099620985.1">
    <property type="nucleotide sequence ID" value="NZ_CP024201.1"/>
</dbReference>
<dbReference type="Pfam" id="PF13462">
    <property type="entry name" value="Thioredoxin_4"/>
    <property type="match status" value="1"/>
</dbReference>
<gene>
    <name evidence="4" type="ORF">CSW64_04550</name>
</gene>
<dbReference type="InterPro" id="IPR036249">
    <property type="entry name" value="Thioredoxin-like_sf"/>
</dbReference>
<dbReference type="OrthoDB" id="8478320at2"/>
<name>A0A2D2AUP9_9CAUL</name>
<protein>
    <submittedName>
        <fullName evidence="4">Disulfide bond formation protein DsbA</fullName>
    </submittedName>
</protein>
<dbReference type="AlphaFoldDB" id="A0A2D2AUP9"/>
<feature type="signal peptide" evidence="2">
    <location>
        <begin position="1"/>
        <end position="26"/>
    </location>
</feature>
<comment type="similarity">
    <text evidence="1">Belongs to the thioredoxin family. DsbA subfamily.</text>
</comment>
<feature type="chain" id="PRO_5013675879" evidence="2">
    <location>
        <begin position="27"/>
        <end position="213"/>
    </location>
</feature>